<evidence type="ECO:0000256" key="1">
    <source>
        <dbReference type="SAM" id="MobiDB-lite"/>
    </source>
</evidence>
<organism evidence="3 4">
    <name type="scientific">Elysia crispata</name>
    <name type="common">lettuce slug</name>
    <dbReference type="NCBI Taxonomy" id="231223"/>
    <lineage>
        <taxon>Eukaryota</taxon>
        <taxon>Metazoa</taxon>
        <taxon>Spiralia</taxon>
        <taxon>Lophotrochozoa</taxon>
        <taxon>Mollusca</taxon>
        <taxon>Gastropoda</taxon>
        <taxon>Heterobranchia</taxon>
        <taxon>Euthyneura</taxon>
        <taxon>Panpulmonata</taxon>
        <taxon>Sacoglossa</taxon>
        <taxon>Placobranchoidea</taxon>
        <taxon>Plakobranchidae</taxon>
        <taxon>Elysia</taxon>
    </lineage>
</organism>
<name>A0AAE0ZYE8_9GAST</name>
<dbReference type="AlphaFoldDB" id="A0AAE0ZYE8"/>
<keyword evidence="4" id="KW-1185">Reference proteome</keyword>
<accession>A0AAE0ZYE8</accession>
<protein>
    <recommendedName>
        <fullName evidence="5">Secreted protein</fullName>
    </recommendedName>
</protein>
<evidence type="ECO:0000313" key="3">
    <source>
        <dbReference type="EMBL" id="KAK3777969.1"/>
    </source>
</evidence>
<evidence type="ECO:0008006" key="5">
    <source>
        <dbReference type="Google" id="ProtNLM"/>
    </source>
</evidence>
<comment type="caution">
    <text evidence="3">The sequence shown here is derived from an EMBL/GenBank/DDBJ whole genome shotgun (WGS) entry which is preliminary data.</text>
</comment>
<reference evidence="3" key="1">
    <citation type="journal article" date="2023" name="G3 (Bethesda)">
        <title>A reference genome for the long-term kleptoplast-retaining sea slug Elysia crispata morphotype clarki.</title>
        <authorList>
            <person name="Eastman K.E."/>
            <person name="Pendleton A.L."/>
            <person name="Shaikh M.A."/>
            <person name="Suttiyut T."/>
            <person name="Ogas R."/>
            <person name="Tomko P."/>
            <person name="Gavelis G."/>
            <person name="Widhalm J.R."/>
            <person name="Wisecaver J.H."/>
        </authorList>
    </citation>
    <scope>NUCLEOTIDE SEQUENCE</scope>
    <source>
        <strain evidence="3">ECLA1</strain>
    </source>
</reference>
<evidence type="ECO:0000256" key="2">
    <source>
        <dbReference type="SAM" id="SignalP"/>
    </source>
</evidence>
<evidence type="ECO:0000313" key="4">
    <source>
        <dbReference type="Proteomes" id="UP001283361"/>
    </source>
</evidence>
<keyword evidence="2" id="KW-0732">Signal</keyword>
<feature type="signal peptide" evidence="2">
    <location>
        <begin position="1"/>
        <end position="27"/>
    </location>
</feature>
<feature type="chain" id="PRO_5041993572" description="Secreted protein" evidence="2">
    <location>
        <begin position="28"/>
        <end position="108"/>
    </location>
</feature>
<feature type="region of interest" description="Disordered" evidence="1">
    <location>
        <begin position="73"/>
        <end position="108"/>
    </location>
</feature>
<feature type="compositionally biased region" description="Basic and acidic residues" evidence="1">
    <location>
        <begin position="73"/>
        <end position="87"/>
    </location>
</feature>
<dbReference type="EMBL" id="JAWDGP010003048">
    <property type="protein sequence ID" value="KAK3777969.1"/>
    <property type="molecule type" value="Genomic_DNA"/>
</dbReference>
<gene>
    <name evidence="3" type="ORF">RRG08_063702</name>
</gene>
<proteinExistence type="predicted"/>
<dbReference type="Proteomes" id="UP001283361">
    <property type="component" value="Unassembled WGS sequence"/>
</dbReference>
<sequence length="108" mass="12035">MQSMVGSRPVTWGCLLVIWVMVSVGGSKQNPGEIDGPCMGCRLFNFHHRQHPEEKPVGQEVVIKLPPGLPVEGVERVQKPAPVERRNRSAVGRLNDTARRNQQSRQSN</sequence>